<evidence type="ECO:0000313" key="1">
    <source>
        <dbReference type="EMBL" id="CAF1430299.1"/>
    </source>
</evidence>
<sequence>MEFKNVFIKLKTNNLLQLPLNQNQKQITVDPNKFQNFDVTLICYKIHLMKKNQDIFAYLFKNVNPTGIWYDMNIRDGDRLITLNGQDVTRLSYENVYSLIIEKKIPFTCEIVWHPELYIELGEHCSIYNY</sequence>
<reference evidence="2" key="1">
    <citation type="submission" date="2021-02" db="EMBL/GenBank/DDBJ databases">
        <authorList>
            <person name="Nowell W R."/>
        </authorList>
    </citation>
    <scope>NUCLEOTIDE SEQUENCE</scope>
</reference>
<proteinExistence type="predicted"/>
<dbReference type="EMBL" id="CAJNOU010004181">
    <property type="protein sequence ID" value="CAF1430299.1"/>
    <property type="molecule type" value="Genomic_DNA"/>
</dbReference>
<dbReference type="Proteomes" id="UP000663874">
    <property type="component" value="Unassembled WGS sequence"/>
</dbReference>
<evidence type="ECO:0008006" key="4">
    <source>
        <dbReference type="Google" id="ProtNLM"/>
    </source>
</evidence>
<dbReference type="Proteomes" id="UP000663889">
    <property type="component" value="Unassembled WGS sequence"/>
</dbReference>
<organism evidence="2 3">
    <name type="scientific">Rotaria sordida</name>
    <dbReference type="NCBI Taxonomy" id="392033"/>
    <lineage>
        <taxon>Eukaryota</taxon>
        <taxon>Metazoa</taxon>
        <taxon>Spiralia</taxon>
        <taxon>Gnathifera</taxon>
        <taxon>Rotifera</taxon>
        <taxon>Eurotatoria</taxon>
        <taxon>Bdelloidea</taxon>
        <taxon>Philodinida</taxon>
        <taxon>Philodinidae</taxon>
        <taxon>Rotaria</taxon>
    </lineage>
</organism>
<gene>
    <name evidence="2" type="ORF">FNK824_LOCUS28908</name>
    <name evidence="1" type="ORF">SEV965_LOCUS32707</name>
</gene>
<accession>A0A819RZ94</accession>
<evidence type="ECO:0000313" key="3">
    <source>
        <dbReference type="Proteomes" id="UP000663874"/>
    </source>
</evidence>
<name>A0A819RZ94_9BILA</name>
<dbReference type="InterPro" id="IPR036034">
    <property type="entry name" value="PDZ_sf"/>
</dbReference>
<protein>
    <recommendedName>
        <fullName evidence="4">PDZ domain-containing protein</fullName>
    </recommendedName>
</protein>
<evidence type="ECO:0000313" key="2">
    <source>
        <dbReference type="EMBL" id="CAF4054744.1"/>
    </source>
</evidence>
<comment type="caution">
    <text evidence="2">The sequence shown here is derived from an EMBL/GenBank/DDBJ whole genome shotgun (WGS) entry which is preliminary data.</text>
</comment>
<dbReference type="SUPFAM" id="SSF50156">
    <property type="entry name" value="PDZ domain-like"/>
    <property type="match status" value="1"/>
</dbReference>
<dbReference type="Gene3D" id="2.30.42.10">
    <property type="match status" value="1"/>
</dbReference>
<dbReference type="AlphaFoldDB" id="A0A819RZ94"/>
<dbReference type="EMBL" id="CAJOBE010008140">
    <property type="protein sequence ID" value="CAF4054744.1"/>
    <property type="molecule type" value="Genomic_DNA"/>
</dbReference>